<dbReference type="Proteomes" id="UP000694044">
    <property type="component" value="Unassembled WGS sequence"/>
</dbReference>
<dbReference type="InterPro" id="IPR010107">
    <property type="entry name" value="Glutamate_decarboxylase"/>
</dbReference>
<sequence length="176" mass="19826">MALCVVGMVSIIYSGTSSYEFLASIIVAILYFVIGAIYFFMRVQPRIEAAPTPKMREHLLSSASSKVTTIKTPREPKEMLNESEPVYAHPFMSSNLATDTFPQHSVPARVAHQMIKDELALDGNPSMNLASFVTTYMEQEAEELMIEGLRKNYIDLDQYPQTAEIHNRCVQMLTNL</sequence>
<evidence type="ECO:0000256" key="1">
    <source>
        <dbReference type="ARBA" id="ARBA00009533"/>
    </source>
</evidence>
<accession>A0A8T1V491</accession>
<dbReference type="OrthoDB" id="5152799at2759"/>
<evidence type="ECO:0000256" key="2">
    <source>
        <dbReference type="SAM" id="Phobius"/>
    </source>
</evidence>
<dbReference type="AlphaFoldDB" id="A0A8T1V491"/>
<reference evidence="3" key="1">
    <citation type="submission" date="2021-02" db="EMBL/GenBank/DDBJ databases">
        <authorList>
            <person name="Palmer J.M."/>
        </authorList>
    </citation>
    <scope>NUCLEOTIDE SEQUENCE</scope>
    <source>
        <strain evidence="3">SCRP734</strain>
    </source>
</reference>
<dbReference type="GO" id="GO:0030170">
    <property type="term" value="F:pyridoxal phosphate binding"/>
    <property type="evidence" value="ECO:0007669"/>
    <property type="project" value="InterPro"/>
</dbReference>
<keyword evidence="2" id="KW-0812">Transmembrane</keyword>
<proteinExistence type="inferred from homology"/>
<dbReference type="GO" id="GO:0005829">
    <property type="term" value="C:cytosol"/>
    <property type="evidence" value="ECO:0007669"/>
    <property type="project" value="TreeGrafter"/>
</dbReference>
<protein>
    <recommendedName>
        <fullName evidence="5">Glutamate decarboxylase</fullName>
    </recommendedName>
</protein>
<keyword evidence="2" id="KW-1133">Transmembrane helix</keyword>
<comment type="similarity">
    <text evidence="1">Belongs to the group II decarboxylase family.</text>
</comment>
<dbReference type="FunFam" id="4.10.280.50:FF:000006">
    <property type="entry name" value="Glutamate decarboxylase"/>
    <property type="match status" value="1"/>
</dbReference>
<name>A0A8T1V491_9STRA</name>
<dbReference type="GO" id="GO:0006538">
    <property type="term" value="P:L-glutamate catabolic process"/>
    <property type="evidence" value="ECO:0007669"/>
    <property type="project" value="TreeGrafter"/>
</dbReference>
<dbReference type="EMBL" id="JAGDFM010001707">
    <property type="protein sequence ID" value="KAG7375130.1"/>
    <property type="molecule type" value="Genomic_DNA"/>
</dbReference>
<dbReference type="PANTHER" id="PTHR43321:SF3">
    <property type="entry name" value="GLUTAMATE DECARBOXYLASE"/>
    <property type="match status" value="1"/>
</dbReference>
<comment type="caution">
    <text evidence="3">The sequence shown here is derived from an EMBL/GenBank/DDBJ whole genome shotgun (WGS) entry which is preliminary data.</text>
</comment>
<feature type="transmembrane region" description="Helical" evidence="2">
    <location>
        <begin position="21"/>
        <end position="41"/>
    </location>
</feature>
<keyword evidence="4" id="KW-1185">Reference proteome</keyword>
<organism evidence="3 4">
    <name type="scientific">Phytophthora pseudosyringae</name>
    <dbReference type="NCBI Taxonomy" id="221518"/>
    <lineage>
        <taxon>Eukaryota</taxon>
        <taxon>Sar</taxon>
        <taxon>Stramenopiles</taxon>
        <taxon>Oomycota</taxon>
        <taxon>Peronosporomycetes</taxon>
        <taxon>Peronosporales</taxon>
        <taxon>Peronosporaceae</taxon>
        <taxon>Phytophthora</taxon>
    </lineage>
</organism>
<evidence type="ECO:0000313" key="4">
    <source>
        <dbReference type="Proteomes" id="UP000694044"/>
    </source>
</evidence>
<dbReference type="PANTHER" id="PTHR43321">
    <property type="entry name" value="GLUTAMATE DECARBOXYLASE"/>
    <property type="match status" value="1"/>
</dbReference>
<gene>
    <name evidence="3" type="ORF">PHYPSEUDO_003489</name>
</gene>
<evidence type="ECO:0000313" key="3">
    <source>
        <dbReference type="EMBL" id="KAG7375130.1"/>
    </source>
</evidence>
<evidence type="ECO:0008006" key="5">
    <source>
        <dbReference type="Google" id="ProtNLM"/>
    </source>
</evidence>
<keyword evidence="2" id="KW-0472">Membrane</keyword>
<dbReference type="GO" id="GO:0004351">
    <property type="term" value="F:glutamate decarboxylase activity"/>
    <property type="evidence" value="ECO:0007669"/>
    <property type="project" value="InterPro"/>
</dbReference>